<evidence type="ECO:0000313" key="2">
    <source>
        <dbReference type="Proteomes" id="UP000236291"/>
    </source>
</evidence>
<accession>A0A2K3JXQ7</accession>
<organism evidence="1 2">
    <name type="scientific">Trifolium pratense</name>
    <name type="common">Red clover</name>
    <dbReference type="NCBI Taxonomy" id="57577"/>
    <lineage>
        <taxon>Eukaryota</taxon>
        <taxon>Viridiplantae</taxon>
        <taxon>Streptophyta</taxon>
        <taxon>Embryophyta</taxon>
        <taxon>Tracheophyta</taxon>
        <taxon>Spermatophyta</taxon>
        <taxon>Magnoliopsida</taxon>
        <taxon>eudicotyledons</taxon>
        <taxon>Gunneridae</taxon>
        <taxon>Pentapetalae</taxon>
        <taxon>rosids</taxon>
        <taxon>fabids</taxon>
        <taxon>Fabales</taxon>
        <taxon>Fabaceae</taxon>
        <taxon>Papilionoideae</taxon>
        <taxon>50 kb inversion clade</taxon>
        <taxon>NPAAA clade</taxon>
        <taxon>Hologalegina</taxon>
        <taxon>IRL clade</taxon>
        <taxon>Trifolieae</taxon>
        <taxon>Trifolium</taxon>
    </lineage>
</organism>
<keyword evidence="1" id="KW-0689">Ribosomal protein</keyword>
<proteinExistence type="predicted"/>
<dbReference type="GO" id="GO:0005840">
    <property type="term" value="C:ribosome"/>
    <property type="evidence" value="ECO:0007669"/>
    <property type="project" value="UniProtKB-KW"/>
</dbReference>
<sequence>RKTWPSDEDKGNWGVAEPNINRRAEDFIRKYKNRISESESYQLDPAA</sequence>
<dbReference type="Proteomes" id="UP000236291">
    <property type="component" value="Unassembled WGS sequence"/>
</dbReference>
<dbReference type="EMBL" id="ASHM01129352">
    <property type="protein sequence ID" value="PNX58827.1"/>
    <property type="molecule type" value="Genomic_DNA"/>
</dbReference>
<comment type="caution">
    <text evidence="1">The sequence shown here is derived from an EMBL/GenBank/DDBJ whole genome shotgun (WGS) entry which is preliminary data.</text>
</comment>
<name>A0A2K3JXQ7_TRIPR</name>
<evidence type="ECO:0000313" key="1">
    <source>
        <dbReference type="EMBL" id="PNX58827.1"/>
    </source>
</evidence>
<reference evidence="1 2" key="1">
    <citation type="journal article" date="2014" name="Am. J. Bot.">
        <title>Genome assembly and annotation for red clover (Trifolium pratense; Fabaceae).</title>
        <authorList>
            <person name="Istvanek J."/>
            <person name="Jaros M."/>
            <person name="Krenek A."/>
            <person name="Repkova J."/>
        </authorList>
    </citation>
    <scope>NUCLEOTIDE SEQUENCE [LARGE SCALE GENOMIC DNA]</scope>
    <source>
        <strain evidence="2">cv. Tatra</strain>
        <tissue evidence="1">Young leaves</tissue>
    </source>
</reference>
<protein>
    <submittedName>
        <fullName evidence="1">Ribosomal protein S12</fullName>
    </submittedName>
</protein>
<keyword evidence="1" id="KW-0687">Ribonucleoprotein</keyword>
<dbReference type="PANTHER" id="PTHR33511">
    <property type="entry name" value="OS06G0632400 PROTEIN"/>
    <property type="match status" value="1"/>
</dbReference>
<feature type="non-terminal residue" evidence="1">
    <location>
        <position position="1"/>
    </location>
</feature>
<gene>
    <name evidence="1" type="ORF">L195_g059382</name>
</gene>
<dbReference type="AlphaFoldDB" id="A0A2K3JXQ7"/>
<reference evidence="1 2" key="2">
    <citation type="journal article" date="2017" name="Front. Plant Sci.">
        <title>Gene Classification and Mining of Molecular Markers Useful in Red Clover (Trifolium pratense) Breeding.</title>
        <authorList>
            <person name="Istvanek J."/>
            <person name="Dluhosova J."/>
            <person name="Dluhos P."/>
            <person name="Patkova L."/>
            <person name="Nedelnik J."/>
            <person name="Repkova J."/>
        </authorList>
    </citation>
    <scope>NUCLEOTIDE SEQUENCE [LARGE SCALE GENOMIC DNA]</scope>
    <source>
        <strain evidence="2">cv. Tatra</strain>
        <tissue evidence="1">Young leaves</tissue>
    </source>
</reference>